<accession>A0ABT1S2H1</accession>
<dbReference type="InterPro" id="IPR011050">
    <property type="entry name" value="Pectin_lyase_fold/virulence"/>
</dbReference>
<evidence type="ECO:0000313" key="1">
    <source>
        <dbReference type="EMBL" id="MCQ4841133.1"/>
    </source>
</evidence>
<comment type="caution">
    <text evidence="1">The sequence shown here is derived from an EMBL/GenBank/DDBJ whole genome shotgun (WGS) entry which is preliminary data.</text>
</comment>
<name>A0ABT1S2H1_9FIRM</name>
<evidence type="ECO:0000313" key="2">
    <source>
        <dbReference type="Proteomes" id="UP001524473"/>
    </source>
</evidence>
<dbReference type="InterPro" id="IPR022208">
    <property type="entry name" value="DUF3737"/>
</dbReference>
<dbReference type="EMBL" id="JANFZH010000038">
    <property type="protein sequence ID" value="MCQ4841133.1"/>
    <property type="molecule type" value="Genomic_DNA"/>
</dbReference>
<reference evidence="1 2" key="1">
    <citation type="submission" date="2022-06" db="EMBL/GenBank/DDBJ databases">
        <title>Isolation of gut microbiota from human fecal samples.</title>
        <authorList>
            <person name="Pamer E.G."/>
            <person name="Barat B."/>
            <person name="Waligurski E."/>
            <person name="Medina S."/>
            <person name="Paddock L."/>
            <person name="Mostad J."/>
        </authorList>
    </citation>
    <scope>NUCLEOTIDE SEQUENCE [LARGE SCALE GENOMIC DNA]</scope>
    <source>
        <strain evidence="1 2">DFI.9.73</strain>
    </source>
</reference>
<dbReference type="Pfam" id="PF12541">
    <property type="entry name" value="DUF3737"/>
    <property type="match status" value="1"/>
</dbReference>
<sequence length="293" mass="33495">MGKATYENLTLDEERALYGLHHAEVRNCTFAGPADGESALKECSELLVSDCDFELRYPFWHVRSTELHNCRMTDTCRAALWYDSNIRIEDSVLGGIKALRECEDVCLVRCKIQSPEFGWFCRKTMLESCTLESEYPFFECRNLEMKDLKLKGKYSFQYVEDAVIRNSYLDTKDAFWHSKNVTVVDSVVKGEYLAWYSENLRLVRCRIIGTQPLCYARGLVLEDCEMEGTDLSFENSEVDATVRGEILSVKNPVHGRIAADRIGEVILDENLRPGADCQILCRQTELCSQAVLT</sequence>
<dbReference type="RefSeq" id="WP_256192242.1">
    <property type="nucleotide sequence ID" value="NZ_CAJKKG010000003.1"/>
</dbReference>
<organism evidence="1 2">
    <name type="scientific">Neglectibacter timonensis</name>
    <dbReference type="NCBI Taxonomy" id="1776382"/>
    <lineage>
        <taxon>Bacteria</taxon>
        <taxon>Bacillati</taxon>
        <taxon>Bacillota</taxon>
        <taxon>Clostridia</taxon>
        <taxon>Eubacteriales</taxon>
        <taxon>Oscillospiraceae</taxon>
        <taxon>Neglectibacter</taxon>
    </lineage>
</organism>
<dbReference type="SUPFAM" id="SSF51126">
    <property type="entry name" value="Pectin lyase-like"/>
    <property type="match status" value="1"/>
</dbReference>
<protein>
    <submittedName>
        <fullName evidence="1">DUF3737 family protein</fullName>
    </submittedName>
</protein>
<gene>
    <name evidence="1" type="ORF">NE695_14555</name>
</gene>
<keyword evidence="2" id="KW-1185">Reference proteome</keyword>
<proteinExistence type="predicted"/>
<dbReference type="Proteomes" id="UP001524473">
    <property type="component" value="Unassembled WGS sequence"/>
</dbReference>